<proteinExistence type="inferred from homology"/>
<organism evidence="5 6">
    <name type="scientific">Paracidobacterium acidisoli</name>
    <dbReference type="NCBI Taxonomy" id="2303751"/>
    <lineage>
        <taxon>Bacteria</taxon>
        <taxon>Pseudomonadati</taxon>
        <taxon>Acidobacteriota</taxon>
        <taxon>Terriglobia</taxon>
        <taxon>Terriglobales</taxon>
        <taxon>Acidobacteriaceae</taxon>
        <taxon>Paracidobacterium</taxon>
    </lineage>
</organism>
<evidence type="ECO:0000256" key="4">
    <source>
        <dbReference type="ARBA" id="ARBA00023315"/>
    </source>
</evidence>
<dbReference type="InterPro" id="IPR018357">
    <property type="entry name" value="Hexapep_transf_CS"/>
</dbReference>
<accession>A0A372IRI0</accession>
<evidence type="ECO:0000256" key="1">
    <source>
        <dbReference type="ARBA" id="ARBA00007274"/>
    </source>
</evidence>
<keyword evidence="2 5" id="KW-0808">Transferase</keyword>
<name>A0A372IRI0_9BACT</name>
<keyword evidence="3" id="KW-0677">Repeat</keyword>
<dbReference type="InterPro" id="IPR001451">
    <property type="entry name" value="Hexapep"/>
</dbReference>
<dbReference type="InterPro" id="IPR011004">
    <property type="entry name" value="Trimer_LpxA-like_sf"/>
</dbReference>
<keyword evidence="4 5" id="KW-0012">Acyltransferase</keyword>
<gene>
    <name evidence="5" type="ORF">D0Y96_04255</name>
</gene>
<dbReference type="GO" id="GO:0008374">
    <property type="term" value="F:O-acyltransferase activity"/>
    <property type="evidence" value="ECO:0007669"/>
    <property type="project" value="TreeGrafter"/>
</dbReference>
<comment type="caution">
    <text evidence="5">The sequence shown here is derived from an EMBL/GenBank/DDBJ whole genome shotgun (WGS) entry which is preliminary data.</text>
</comment>
<dbReference type="EMBL" id="QVQT01000002">
    <property type="protein sequence ID" value="RFU17381.1"/>
    <property type="molecule type" value="Genomic_DNA"/>
</dbReference>
<dbReference type="OrthoDB" id="9801697at2"/>
<reference evidence="5 6" key="1">
    <citation type="submission" date="2018-08" db="EMBL/GenBank/DDBJ databases">
        <title>Acidipila sp. 4G-K13, an acidobacterium isolated from forest soil.</title>
        <authorList>
            <person name="Gao Z.-H."/>
            <person name="Qiu L.-H."/>
        </authorList>
    </citation>
    <scope>NUCLEOTIDE SEQUENCE [LARGE SCALE GENOMIC DNA]</scope>
    <source>
        <strain evidence="5 6">4G-K13</strain>
    </source>
</reference>
<sequence length="201" mass="21160">MKRALKAVLGTLLSRILRYTRGLREAVARIYAWSLLAADINRPLPASAVILGRVDVHGIGNISIGENVLFYPGLHLETQENAVITIGDDVVASRGVHIVAMAGVIIGDGTMIGEYSSIRDANHSRSEDVIIRYAGHVAKPIAIGREVWIGRGVTILGGVTIGDHATIGANAVVTRDVPAGAVVVGIPAAPIRARSTLSPIR</sequence>
<dbReference type="Gene3D" id="2.160.10.10">
    <property type="entry name" value="Hexapeptide repeat proteins"/>
    <property type="match status" value="1"/>
</dbReference>
<evidence type="ECO:0000313" key="5">
    <source>
        <dbReference type="EMBL" id="RFU17381.1"/>
    </source>
</evidence>
<protein>
    <submittedName>
        <fullName evidence="5">Acyltransferase</fullName>
    </submittedName>
</protein>
<dbReference type="AlphaFoldDB" id="A0A372IRI0"/>
<dbReference type="PROSITE" id="PS00101">
    <property type="entry name" value="HEXAPEP_TRANSFERASES"/>
    <property type="match status" value="1"/>
</dbReference>
<comment type="similarity">
    <text evidence="1">Belongs to the transferase hexapeptide repeat family.</text>
</comment>
<dbReference type="RefSeq" id="WP_117298129.1">
    <property type="nucleotide sequence ID" value="NZ_QVQT02000002.1"/>
</dbReference>
<dbReference type="Proteomes" id="UP000264702">
    <property type="component" value="Unassembled WGS sequence"/>
</dbReference>
<dbReference type="CDD" id="cd04647">
    <property type="entry name" value="LbH_MAT_like"/>
    <property type="match status" value="1"/>
</dbReference>
<dbReference type="SUPFAM" id="SSF51161">
    <property type="entry name" value="Trimeric LpxA-like enzymes"/>
    <property type="match status" value="1"/>
</dbReference>
<evidence type="ECO:0000256" key="2">
    <source>
        <dbReference type="ARBA" id="ARBA00022679"/>
    </source>
</evidence>
<keyword evidence="6" id="KW-1185">Reference proteome</keyword>
<dbReference type="Pfam" id="PF00132">
    <property type="entry name" value="Hexapep"/>
    <property type="match status" value="1"/>
</dbReference>
<dbReference type="PANTHER" id="PTHR23416">
    <property type="entry name" value="SIALIC ACID SYNTHASE-RELATED"/>
    <property type="match status" value="1"/>
</dbReference>
<evidence type="ECO:0000256" key="3">
    <source>
        <dbReference type="ARBA" id="ARBA00022737"/>
    </source>
</evidence>
<dbReference type="PANTHER" id="PTHR23416:SF23">
    <property type="entry name" value="ACETYLTRANSFERASE C18B11.09C-RELATED"/>
    <property type="match status" value="1"/>
</dbReference>
<dbReference type="InterPro" id="IPR051159">
    <property type="entry name" value="Hexapeptide_acetyltransf"/>
</dbReference>
<dbReference type="GO" id="GO:0005829">
    <property type="term" value="C:cytosol"/>
    <property type="evidence" value="ECO:0007669"/>
    <property type="project" value="TreeGrafter"/>
</dbReference>
<evidence type="ECO:0000313" key="6">
    <source>
        <dbReference type="Proteomes" id="UP000264702"/>
    </source>
</evidence>